<dbReference type="SUPFAM" id="SSF55073">
    <property type="entry name" value="Nucleotide cyclase"/>
    <property type="match status" value="1"/>
</dbReference>
<evidence type="ECO:0000313" key="3">
    <source>
        <dbReference type="EMBL" id="QGX97125.1"/>
    </source>
</evidence>
<dbReference type="PANTHER" id="PTHR33121">
    <property type="entry name" value="CYCLIC DI-GMP PHOSPHODIESTERASE PDEF"/>
    <property type="match status" value="1"/>
</dbReference>
<dbReference type="InterPro" id="IPR001633">
    <property type="entry name" value="EAL_dom"/>
</dbReference>
<dbReference type="InterPro" id="IPR029787">
    <property type="entry name" value="Nucleotide_cyclase"/>
</dbReference>
<dbReference type="OrthoDB" id="9814202at2"/>
<dbReference type="Gene3D" id="3.20.20.450">
    <property type="entry name" value="EAL domain"/>
    <property type="match status" value="1"/>
</dbReference>
<dbReference type="Pfam" id="PF00990">
    <property type="entry name" value="GGDEF"/>
    <property type="match status" value="1"/>
</dbReference>
<evidence type="ECO:0000259" key="1">
    <source>
        <dbReference type="PROSITE" id="PS50883"/>
    </source>
</evidence>
<organism evidence="3 4">
    <name type="scientific">Roseovarius faecimaris</name>
    <dbReference type="NCBI Taxonomy" id="2494550"/>
    <lineage>
        <taxon>Bacteria</taxon>
        <taxon>Pseudomonadati</taxon>
        <taxon>Pseudomonadota</taxon>
        <taxon>Alphaproteobacteria</taxon>
        <taxon>Rhodobacterales</taxon>
        <taxon>Roseobacteraceae</taxon>
        <taxon>Roseovarius</taxon>
    </lineage>
</organism>
<feature type="domain" description="GGDEF" evidence="2">
    <location>
        <begin position="97"/>
        <end position="233"/>
    </location>
</feature>
<name>A0A6I6IKH9_9RHOB</name>
<dbReference type="GO" id="GO:0071111">
    <property type="term" value="F:cyclic-guanylate-specific phosphodiesterase activity"/>
    <property type="evidence" value="ECO:0007669"/>
    <property type="project" value="InterPro"/>
</dbReference>
<dbReference type="PROSITE" id="PS50883">
    <property type="entry name" value="EAL"/>
    <property type="match status" value="1"/>
</dbReference>
<dbReference type="Proteomes" id="UP000428330">
    <property type="component" value="Chromosome"/>
</dbReference>
<dbReference type="InterPro" id="IPR043128">
    <property type="entry name" value="Rev_trsase/Diguanyl_cyclase"/>
</dbReference>
<evidence type="ECO:0000313" key="4">
    <source>
        <dbReference type="Proteomes" id="UP000428330"/>
    </source>
</evidence>
<dbReference type="PANTHER" id="PTHR33121:SF70">
    <property type="entry name" value="SIGNALING PROTEIN YKOW"/>
    <property type="match status" value="1"/>
</dbReference>
<keyword evidence="4" id="KW-1185">Reference proteome</keyword>
<feature type="domain" description="EAL" evidence="1">
    <location>
        <begin position="242"/>
        <end position="497"/>
    </location>
</feature>
<dbReference type="Gene3D" id="3.30.70.270">
    <property type="match status" value="1"/>
</dbReference>
<dbReference type="PROSITE" id="PS50887">
    <property type="entry name" value="GGDEF"/>
    <property type="match status" value="1"/>
</dbReference>
<accession>A0A6I6IKH9</accession>
<gene>
    <name evidence="3" type="ORF">EI983_02060</name>
</gene>
<sequence length="511" mass="56204">MRLPPIHLTSKIKDPLLQYLPGPHIYALLPALILAGFWLGGEPVLVACAILLPLSLALSGRLRRAIVPTHETDGFVGMDILHETLDKHMRQARGKLLKAACILVEIDDYDAIVERFGRDAAQRVSERTYERLCSIVRNRDSVFMLNDACIAVSVAPVRRLDLDVGLQLAVRMQAAVEEPIALDATTVYVSACVGFCISTQIVDISGKSLAGAARLALQDARCHGPSAIRCYTSGMRELASCAIIQSDEVTRAMESGQIQPWFQPQISTDDGKVTGFEALARWMHPERGVISPAEFMPVLEQSARMERLGEVVLYHALNALTSWDMQGIDVPHVGVNFSPAELRNPRLMEKVEWELDRFDLTPERLVVEILETVVATSPDDTVARNINGLSALGCVIDLDDFGTGHASISSIRRFAVQRIKIDRSFVMKVDQDHDQQRMVSAILLMAERLNLATLAEGVETAGEHTMLAQLGCGHVQGFGIGRPMPFDKTAAWIHSHATKLKTPPIVGRKFG</sequence>
<protein>
    <submittedName>
        <fullName evidence="3">GGDEF domain-containing protein</fullName>
    </submittedName>
</protein>
<dbReference type="InterPro" id="IPR050706">
    <property type="entry name" value="Cyclic-di-GMP_PDE-like"/>
</dbReference>
<dbReference type="Pfam" id="PF00563">
    <property type="entry name" value="EAL"/>
    <property type="match status" value="1"/>
</dbReference>
<dbReference type="CDD" id="cd01948">
    <property type="entry name" value="EAL"/>
    <property type="match status" value="1"/>
</dbReference>
<dbReference type="KEGG" id="rom:EI983_02060"/>
<proteinExistence type="predicted"/>
<dbReference type="SUPFAM" id="SSF141868">
    <property type="entry name" value="EAL domain-like"/>
    <property type="match status" value="1"/>
</dbReference>
<reference evidence="4" key="1">
    <citation type="submission" date="2018-12" db="EMBL/GenBank/DDBJ databases">
        <title>Complete genome sequence of Roseovarius sp. MME-070.</title>
        <authorList>
            <person name="Nam Y.-D."/>
            <person name="Kang J."/>
            <person name="Chung W.-H."/>
            <person name="Park Y.S."/>
        </authorList>
    </citation>
    <scope>NUCLEOTIDE SEQUENCE [LARGE SCALE GENOMIC DNA]</scope>
    <source>
        <strain evidence="4">MME-070</strain>
    </source>
</reference>
<dbReference type="AlphaFoldDB" id="A0A6I6IKH9"/>
<dbReference type="EMBL" id="CP034348">
    <property type="protein sequence ID" value="QGX97125.1"/>
    <property type="molecule type" value="Genomic_DNA"/>
</dbReference>
<dbReference type="InterPro" id="IPR000160">
    <property type="entry name" value="GGDEF_dom"/>
</dbReference>
<evidence type="ECO:0000259" key="2">
    <source>
        <dbReference type="PROSITE" id="PS50887"/>
    </source>
</evidence>
<dbReference type="SMART" id="SM00052">
    <property type="entry name" value="EAL"/>
    <property type="match status" value="1"/>
</dbReference>
<dbReference type="InterPro" id="IPR035919">
    <property type="entry name" value="EAL_sf"/>
</dbReference>
<dbReference type="SMART" id="SM00267">
    <property type="entry name" value="GGDEF"/>
    <property type="match status" value="1"/>
</dbReference>